<dbReference type="AlphaFoldDB" id="A0A9W9UF25"/>
<evidence type="ECO:0000313" key="1">
    <source>
        <dbReference type="EMBL" id="KAJ5335277.1"/>
    </source>
</evidence>
<name>A0A9W9UF25_PENBR</name>
<sequence>MAFTLLGMKICEFSSTTASGEVSPTYEVFLFQKEGEQRLCNSVNWPQNLPTSVWLVAQYHENGMEACWQIGLKMVDESVSFAEADDLYLPNNAMEERVKRLGIGELLSVELSEYVAGNCQVGAASVASALYDADE</sequence>
<evidence type="ECO:0000313" key="2">
    <source>
        <dbReference type="Proteomes" id="UP001147695"/>
    </source>
</evidence>
<protein>
    <submittedName>
        <fullName evidence="1">Uncharacterized protein</fullName>
    </submittedName>
</protein>
<proteinExistence type="predicted"/>
<dbReference type="Proteomes" id="UP001147695">
    <property type="component" value="Unassembled WGS sequence"/>
</dbReference>
<comment type="caution">
    <text evidence="1">The sequence shown here is derived from an EMBL/GenBank/DDBJ whole genome shotgun (WGS) entry which is preliminary data.</text>
</comment>
<accession>A0A9W9UF25</accession>
<organism evidence="1 2">
    <name type="scientific">Penicillium brevicompactum</name>
    <dbReference type="NCBI Taxonomy" id="5074"/>
    <lineage>
        <taxon>Eukaryota</taxon>
        <taxon>Fungi</taxon>
        <taxon>Dikarya</taxon>
        <taxon>Ascomycota</taxon>
        <taxon>Pezizomycotina</taxon>
        <taxon>Eurotiomycetes</taxon>
        <taxon>Eurotiomycetidae</taxon>
        <taxon>Eurotiales</taxon>
        <taxon>Aspergillaceae</taxon>
        <taxon>Penicillium</taxon>
    </lineage>
</organism>
<reference evidence="1" key="2">
    <citation type="journal article" date="2023" name="IMA Fungus">
        <title>Comparative genomic study of the Penicillium genus elucidates a diverse pangenome and 15 lateral gene transfer events.</title>
        <authorList>
            <person name="Petersen C."/>
            <person name="Sorensen T."/>
            <person name="Nielsen M.R."/>
            <person name="Sondergaard T.E."/>
            <person name="Sorensen J.L."/>
            <person name="Fitzpatrick D.A."/>
            <person name="Frisvad J.C."/>
            <person name="Nielsen K.L."/>
        </authorList>
    </citation>
    <scope>NUCLEOTIDE SEQUENCE</scope>
    <source>
        <strain evidence="1">IBT 35673</strain>
    </source>
</reference>
<gene>
    <name evidence="1" type="ORF">N7452_007680</name>
</gene>
<dbReference type="EMBL" id="JAPZBQ010000004">
    <property type="protein sequence ID" value="KAJ5335277.1"/>
    <property type="molecule type" value="Genomic_DNA"/>
</dbReference>
<reference evidence="1" key="1">
    <citation type="submission" date="2022-12" db="EMBL/GenBank/DDBJ databases">
        <authorList>
            <person name="Petersen C."/>
        </authorList>
    </citation>
    <scope>NUCLEOTIDE SEQUENCE</scope>
    <source>
        <strain evidence="1">IBT 35673</strain>
    </source>
</reference>